<sequence>MFNPLHYLISQDLILDLKSELSSELKSIIVNLMYPPLGFLCLELNRALNTLPLIKDTNTITEIVITKNSTELIELNKMYMKMFNRVLVNEVGSLRSSSSHYKNFVTSILTGFRQPENATDPAQAKQQASLLYVAGEGRRGTEESLINKVMGHESYEQLKLVFREYKNQFGRTVEQSFRKELSGDLLRIHLAIVIGDLQPQTYLTK</sequence>
<evidence type="ECO:0000256" key="4">
    <source>
        <dbReference type="ARBA" id="ARBA00023216"/>
    </source>
</evidence>
<dbReference type="PRINTS" id="PR00196">
    <property type="entry name" value="ANNEXIN"/>
</dbReference>
<dbReference type="InterPro" id="IPR001464">
    <property type="entry name" value="Annexin"/>
</dbReference>
<dbReference type="InterPro" id="IPR018502">
    <property type="entry name" value="Annexin_repeat"/>
</dbReference>
<dbReference type="Proteomes" id="UP000079169">
    <property type="component" value="Unplaced"/>
</dbReference>
<dbReference type="GO" id="GO:0001786">
    <property type="term" value="F:phosphatidylserine binding"/>
    <property type="evidence" value="ECO:0007669"/>
    <property type="project" value="TreeGrafter"/>
</dbReference>
<gene>
    <name evidence="7" type="primary">LOC103514192</name>
</gene>
<evidence type="ECO:0000256" key="3">
    <source>
        <dbReference type="ARBA" id="ARBA00022837"/>
    </source>
</evidence>
<keyword evidence="2" id="KW-0677">Repeat</keyword>
<keyword evidence="5" id="KW-0111">Calcium/phospholipid-binding</keyword>
<dbReference type="GO" id="GO:0005737">
    <property type="term" value="C:cytoplasm"/>
    <property type="evidence" value="ECO:0007669"/>
    <property type="project" value="TreeGrafter"/>
</dbReference>
<dbReference type="Gene3D" id="1.10.220.10">
    <property type="entry name" value="Annexin"/>
    <property type="match status" value="2"/>
</dbReference>
<reference evidence="7" key="1">
    <citation type="submission" date="2025-08" db="UniProtKB">
        <authorList>
            <consortium name="RefSeq"/>
        </authorList>
    </citation>
    <scope>IDENTIFICATION</scope>
</reference>
<evidence type="ECO:0000313" key="7">
    <source>
        <dbReference type="RefSeq" id="XP_026683028.1"/>
    </source>
</evidence>
<dbReference type="KEGG" id="dci:103514192"/>
<protein>
    <submittedName>
        <fullName evidence="7">Annexin B10-like</fullName>
    </submittedName>
</protein>
<keyword evidence="3" id="KW-0106">Calcium</keyword>
<dbReference type="SMART" id="SM00335">
    <property type="entry name" value="ANX"/>
    <property type="match status" value="1"/>
</dbReference>
<dbReference type="GO" id="GO:0012506">
    <property type="term" value="C:vesicle membrane"/>
    <property type="evidence" value="ECO:0007669"/>
    <property type="project" value="TreeGrafter"/>
</dbReference>
<organism evidence="6 7">
    <name type="scientific">Diaphorina citri</name>
    <name type="common">Asian citrus psyllid</name>
    <dbReference type="NCBI Taxonomy" id="121845"/>
    <lineage>
        <taxon>Eukaryota</taxon>
        <taxon>Metazoa</taxon>
        <taxon>Ecdysozoa</taxon>
        <taxon>Arthropoda</taxon>
        <taxon>Hexapoda</taxon>
        <taxon>Insecta</taxon>
        <taxon>Pterygota</taxon>
        <taxon>Neoptera</taxon>
        <taxon>Paraneoptera</taxon>
        <taxon>Hemiptera</taxon>
        <taxon>Sternorrhyncha</taxon>
        <taxon>Psylloidea</taxon>
        <taxon>Psyllidae</taxon>
        <taxon>Diaphorininae</taxon>
        <taxon>Diaphorina</taxon>
    </lineage>
</organism>
<dbReference type="FunFam" id="1.10.220.10:FF:000002">
    <property type="entry name" value="Annexin"/>
    <property type="match status" value="1"/>
</dbReference>
<dbReference type="AlphaFoldDB" id="A0A3Q0J7U3"/>
<dbReference type="PANTHER" id="PTHR10502:SF177">
    <property type="entry name" value="ANNEXIN B10"/>
    <property type="match status" value="1"/>
</dbReference>
<comment type="similarity">
    <text evidence="1">Belongs to the annexin family.</text>
</comment>
<dbReference type="PaxDb" id="121845-A0A3Q0J7U3"/>
<keyword evidence="6" id="KW-1185">Reference proteome</keyword>
<name>A0A3Q0J7U3_DIACI</name>
<dbReference type="GO" id="GO:0005634">
    <property type="term" value="C:nucleus"/>
    <property type="evidence" value="ECO:0007669"/>
    <property type="project" value="TreeGrafter"/>
</dbReference>
<evidence type="ECO:0000256" key="5">
    <source>
        <dbReference type="ARBA" id="ARBA00023302"/>
    </source>
</evidence>
<dbReference type="RefSeq" id="XP_026683028.1">
    <property type="nucleotide sequence ID" value="XM_026827227.1"/>
</dbReference>
<accession>A0A3Q0J7U3</accession>
<dbReference type="GO" id="GO:0005886">
    <property type="term" value="C:plasma membrane"/>
    <property type="evidence" value="ECO:0007669"/>
    <property type="project" value="TreeGrafter"/>
</dbReference>
<dbReference type="InterPro" id="IPR037104">
    <property type="entry name" value="Annexin_sf"/>
</dbReference>
<evidence type="ECO:0000256" key="1">
    <source>
        <dbReference type="ARBA" id="ARBA00007831"/>
    </source>
</evidence>
<proteinExistence type="inferred from homology"/>
<dbReference type="SUPFAM" id="SSF47874">
    <property type="entry name" value="Annexin"/>
    <property type="match status" value="1"/>
</dbReference>
<dbReference type="GO" id="GO:0005544">
    <property type="term" value="F:calcium-dependent phospholipid binding"/>
    <property type="evidence" value="ECO:0007669"/>
    <property type="project" value="UniProtKB-KW"/>
</dbReference>
<keyword evidence="4" id="KW-0041">Annexin</keyword>
<dbReference type="STRING" id="121845.A0A3Q0J7U3"/>
<dbReference type="GeneID" id="103514192"/>
<evidence type="ECO:0000256" key="2">
    <source>
        <dbReference type="ARBA" id="ARBA00022737"/>
    </source>
</evidence>
<dbReference type="Pfam" id="PF00191">
    <property type="entry name" value="Annexin"/>
    <property type="match status" value="1"/>
</dbReference>
<evidence type="ECO:0000313" key="6">
    <source>
        <dbReference type="Proteomes" id="UP000079169"/>
    </source>
</evidence>
<dbReference type="GO" id="GO:0005509">
    <property type="term" value="F:calcium ion binding"/>
    <property type="evidence" value="ECO:0007669"/>
    <property type="project" value="InterPro"/>
</dbReference>
<dbReference type="PROSITE" id="PS51897">
    <property type="entry name" value="ANNEXIN_2"/>
    <property type="match status" value="1"/>
</dbReference>
<dbReference type="PANTHER" id="PTHR10502">
    <property type="entry name" value="ANNEXIN"/>
    <property type="match status" value="1"/>
</dbReference>